<dbReference type="RefSeq" id="WP_249866911.1">
    <property type="nucleotide sequence ID" value="NZ_JAMGBC010000001.1"/>
</dbReference>
<evidence type="ECO:0000256" key="1">
    <source>
        <dbReference type="SAM" id="Phobius"/>
    </source>
</evidence>
<evidence type="ECO:0000259" key="2">
    <source>
        <dbReference type="PROSITE" id="PS50076"/>
    </source>
</evidence>
<keyword evidence="1" id="KW-0472">Membrane</keyword>
<organism evidence="3 4">
    <name type="scientific">Sphingomonas anseongensis</name>
    <dbReference type="NCBI Taxonomy" id="2908207"/>
    <lineage>
        <taxon>Bacteria</taxon>
        <taxon>Pseudomonadati</taxon>
        <taxon>Pseudomonadota</taxon>
        <taxon>Alphaproteobacteria</taxon>
        <taxon>Sphingomonadales</taxon>
        <taxon>Sphingomonadaceae</taxon>
        <taxon>Sphingomonas</taxon>
    </lineage>
</organism>
<dbReference type="PROSITE" id="PS50076">
    <property type="entry name" value="DNAJ_2"/>
    <property type="match status" value="1"/>
</dbReference>
<dbReference type="Gene3D" id="1.10.287.110">
    <property type="entry name" value="DnaJ domain"/>
    <property type="match status" value="1"/>
</dbReference>
<proteinExistence type="predicted"/>
<evidence type="ECO:0000313" key="3">
    <source>
        <dbReference type="EMBL" id="MCL6677929.1"/>
    </source>
</evidence>
<feature type="transmembrane region" description="Helical" evidence="1">
    <location>
        <begin position="86"/>
        <end position="104"/>
    </location>
</feature>
<evidence type="ECO:0000313" key="4">
    <source>
        <dbReference type="Proteomes" id="UP001165343"/>
    </source>
</evidence>
<comment type="caution">
    <text evidence="3">The sequence shown here is derived from an EMBL/GenBank/DDBJ whole genome shotgun (WGS) entry which is preliminary data.</text>
</comment>
<dbReference type="SUPFAM" id="SSF46565">
    <property type="entry name" value="Chaperone J-domain"/>
    <property type="match status" value="1"/>
</dbReference>
<accession>A0ABT0RCD8</accession>
<keyword evidence="1" id="KW-1133">Transmembrane helix</keyword>
<dbReference type="Pfam" id="PF00226">
    <property type="entry name" value="DnaJ"/>
    <property type="match status" value="1"/>
</dbReference>
<dbReference type="EMBL" id="JAMGBC010000001">
    <property type="protein sequence ID" value="MCL6677929.1"/>
    <property type="molecule type" value="Genomic_DNA"/>
</dbReference>
<dbReference type="SMART" id="SM00271">
    <property type="entry name" value="DnaJ"/>
    <property type="match status" value="1"/>
</dbReference>
<keyword evidence="4" id="KW-1185">Reference proteome</keyword>
<gene>
    <name evidence="3" type="ORF">LZ519_01150</name>
</gene>
<feature type="domain" description="J" evidence="2">
    <location>
        <begin position="6"/>
        <end position="84"/>
    </location>
</feature>
<keyword evidence="1" id="KW-0812">Transmembrane</keyword>
<dbReference type="CDD" id="cd06257">
    <property type="entry name" value="DnaJ"/>
    <property type="match status" value="1"/>
</dbReference>
<name>A0ABT0RCD8_9SPHN</name>
<dbReference type="InterPro" id="IPR001623">
    <property type="entry name" value="DnaJ_domain"/>
</dbReference>
<dbReference type="InterPro" id="IPR036869">
    <property type="entry name" value="J_dom_sf"/>
</dbReference>
<protein>
    <submittedName>
        <fullName evidence="3">J domain-containing protein</fullName>
    </submittedName>
</protein>
<reference evidence="3" key="1">
    <citation type="submission" date="2022-05" db="EMBL/GenBank/DDBJ databases">
        <authorList>
            <person name="Jo J.-H."/>
            <person name="Im W.-T."/>
        </authorList>
    </citation>
    <scope>NUCLEOTIDE SEQUENCE</scope>
    <source>
        <strain evidence="3">RG327</strain>
    </source>
</reference>
<sequence length="260" mass="27799">MSARDSAYAALGLRSGAARSQVDEAYRRLIKLHHPDVAGGDSTRAAEINRAYSLLRREGLAAGPQHRPVPIVAHATRRRASRPGSWAFGLAILVVIGAVAAVQLREGAGVFARPVNVRLPVIVAASPGGKALPALDFDEPLHSPVISSAIADAVKFHQAKDSSAAELYSRDCQDKLRKDRNMAWFDACSAFDEAIVTLSSDTELADSRAFNSTAVVARELASARALSDDILGADSRLRQIRMQVEMELLPKLDSAAGQPL</sequence>
<dbReference type="Proteomes" id="UP001165343">
    <property type="component" value="Unassembled WGS sequence"/>
</dbReference>